<comment type="cofactor">
    <cofactor evidence="1">
        <name>FAD</name>
        <dbReference type="ChEBI" id="CHEBI:57692"/>
    </cofactor>
</comment>
<dbReference type="EMBL" id="FORP01000007">
    <property type="protein sequence ID" value="SFJ65502.1"/>
    <property type="molecule type" value="Genomic_DNA"/>
</dbReference>
<organism evidence="6 7">
    <name type="scientific">Amycolatopsis sacchari</name>
    <dbReference type="NCBI Taxonomy" id="115433"/>
    <lineage>
        <taxon>Bacteria</taxon>
        <taxon>Bacillati</taxon>
        <taxon>Actinomycetota</taxon>
        <taxon>Actinomycetes</taxon>
        <taxon>Pseudonocardiales</taxon>
        <taxon>Pseudonocardiaceae</taxon>
        <taxon>Amycolatopsis</taxon>
    </lineage>
</organism>
<evidence type="ECO:0000256" key="1">
    <source>
        <dbReference type="ARBA" id="ARBA00001974"/>
    </source>
</evidence>
<dbReference type="Proteomes" id="UP000199025">
    <property type="component" value="Unassembled WGS sequence"/>
</dbReference>
<evidence type="ECO:0000256" key="2">
    <source>
        <dbReference type="ARBA" id="ARBA00022630"/>
    </source>
</evidence>
<dbReference type="SUPFAM" id="SSF51905">
    <property type="entry name" value="FAD/NAD(P)-binding domain"/>
    <property type="match status" value="1"/>
</dbReference>
<proteinExistence type="predicted"/>
<keyword evidence="4" id="KW-0560">Oxidoreductase</keyword>
<keyword evidence="3" id="KW-0274">FAD</keyword>
<name>A0A1I3T4R2_9PSEU</name>
<accession>A0A1I3T4R2</accession>
<reference evidence="6 7" key="1">
    <citation type="submission" date="2016-10" db="EMBL/GenBank/DDBJ databases">
        <authorList>
            <person name="de Groot N.N."/>
        </authorList>
    </citation>
    <scope>NUCLEOTIDE SEQUENCE [LARGE SCALE GENOMIC DNA]</scope>
    <source>
        <strain evidence="6 7">DSM 44468</strain>
    </source>
</reference>
<dbReference type="Gene3D" id="3.30.9.10">
    <property type="entry name" value="D-Amino Acid Oxidase, subunit A, domain 2"/>
    <property type="match status" value="1"/>
</dbReference>
<dbReference type="InterPro" id="IPR045170">
    <property type="entry name" value="MTOX"/>
</dbReference>
<evidence type="ECO:0000256" key="4">
    <source>
        <dbReference type="ARBA" id="ARBA00023002"/>
    </source>
</evidence>
<dbReference type="Pfam" id="PF01266">
    <property type="entry name" value="DAO"/>
    <property type="match status" value="1"/>
</dbReference>
<keyword evidence="2" id="KW-0285">Flavoprotein</keyword>
<evidence type="ECO:0000256" key="3">
    <source>
        <dbReference type="ARBA" id="ARBA00022827"/>
    </source>
</evidence>
<dbReference type="RefSeq" id="WP_177228695.1">
    <property type="nucleotide sequence ID" value="NZ_FORP01000007.1"/>
</dbReference>
<sequence length="352" mass="36727">MLAVAGRDADVIVVGAGGTGSAAAWQLAAGGARVVVLEAGRPGCGASGTLAFRVADGELAGNRAALRSLPLWREAEQETGVPVLTLTGAVAHGRSAELDVLAWTADAVGKPGRWVPPEEAVERWPGLRCEDRIFFHPLAGRLDASAALRALRGAAAQSGCIIRYGEPVTEVRPRQSDLVEVRTGQGCYRARRVVVAAGVRSAALVPGLPPLRPMWTRSVRFAPVRPDLEWPVFQHYLDPPALAAHGYASGVRGAGTEVDFAEAAAAEVDCRADAPRTRALARYVEEWLPGADPASVTLSAPRCEFVSDAVLDRRGPVVVACGLAGRGLPVLPVVGRVLAALVTTGEPHPAAP</sequence>
<evidence type="ECO:0000259" key="5">
    <source>
        <dbReference type="Pfam" id="PF01266"/>
    </source>
</evidence>
<evidence type="ECO:0000313" key="7">
    <source>
        <dbReference type="Proteomes" id="UP000199025"/>
    </source>
</evidence>
<dbReference type="Gene3D" id="3.50.50.60">
    <property type="entry name" value="FAD/NAD(P)-binding domain"/>
    <property type="match status" value="1"/>
</dbReference>
<dbReference type="InterPro" id="IPR036188">
    <property type="entry name" value="FAD/NAD-bd_sf"/>
</dbReference>
<dbReference type="PANTHER" id="PTHR10961:SF7">
    <property type="entry name" value="FAD DEPENDENT OXIDOREDUCTASE DOMAIN-CONTAINING PROTEIN"/>
    <property type="match status" value="1"/>
</dbReference>
<protein>
    <submittedName>
        <fullName evidence="6">Sarcosine oxidase</fullName>
    </submittedName>
</protein>
<dbReference type="AlphaFoldDB" id="A0A1I3T4R2"/>
<gene>
    <name evidence="6" type="ORF">SAMN05421835_107121</name>
</gene>
<dbReference type="PANTHER" id="PTHR10961">
    <property type="entry name" value="PEROXISOMAL SARCOSINE OXIDASE"/>
    <property type="match status" value="1"/>
</dbReference>
<keyword evidence="7" id="KW-1185">Reference proteome</keyword>
<dbReference type="GO" id="GO:0050660">
    <property type="term" value="F:flavin adenine dinucleotide binding"/>
    <property type="evidence" value="ECO:0007669"/>
    <property type="project" value="InterPro"/>
</dbReference>
<dbReference type="GO" id="GO:0008115">
    <property type="term" value="F:sarcosine oxidase activity"/>
    <property type="evidence" value="ECO:0007669"/>
    <property type="project" value="TreeGrafter"/>
</dbReference>
<feature type="domain" description="FAD dependent oxidoreductase" evidence="5">
    <location>
        <begin position="10"/>
        <end position="341"/>
    </location>
</feature>
<dbReference type="InterPro" id="IPR006076">
    <property type="entry name" value="FAD-dep_OxRdtase"/>
</dbReference>
<evidence type="ECO:0000313" key="6">
    <source>
        <dbReference type="EMBL" id="SFJ65502.1"/>
    </source>
</evidence>
<dbReference type="STRING" id="115433.SAMN05421835_107121"/>